<dbReference type="EMBL" id="QSQQ01000005">
    <property type="protein sequence ID" value="RGK49093.1"/>
    <property type="molecule type" value="Genomic_DNA"/>
</dbReference>
<evidence type="ECO:0000313" key="4">
    <source>
        <dbReference type="Proteomes" id="UP000261208"/>
    </source>
</evidence>
<dbReference type="GO" id="GO:0009100">
    <property type="term" value="P:glycoprotein metabolic process"/>
    <property type="evidence" value="ECO:0007669"/>
    <property type="project" value="UniProtKB-ARBA"/>
</dbReference>
<name>A0A395XJK1_9FIRM</name>
<dbReference type="AlphaFoldDB" id="A0A395XJK1"/>
<evidence type="ECO:0000313" key="3">
    <source>
        <dbReference type="EMBL" id="RGW46851.1"/>
    </source>
</evidence>
<dbReference type="Proteomes" id="UP000266376">
    <property type="component" value="Unassembled WGS sequence"/>
</dbReference>
<proteinExistence type="predicted"/>
<evidence type="ECO:0000313" key="5">
    <source>
        <dbReference type="Proteomes" id="UP000266376"/>
    </source>
</evidence>
<sequence>MKNIERNKEYEPEILEKLHNLQLEMLQDLQRICEKYDIQYFAVFGTALGAVRHKGFIPWDDDIDVGMLRKDYDIFIQAAEKEMGDKYQIMTPEIDKNYACCVTKFQRKGTKFISYLSDKLECDQCIFIDIFPFDCIAPEKKQARKQQLITLFLDRLIYLCGSAHPIIPYTGIKYHMAAGICWCAHYITKITHLSPRFIYGLFVKQCTKYNMIGTDVVTSFGDGSSLKYCSTVNKIFPLKKVEFENMTIDVMNNVDEHLKRTYGDYMKLPPIEQRVNHAPCVIDFGDVYK</sequence>
<feature type="domain" description="LicD/FKTN/FKRP nucleotidyltransferase" evidence="1">
    <location>
        <begin position="33"/>
        <end position="263"/>
    </location>
</feature>
<protein>
    <submittedName>
        <fullName evidence="3">LicD family protein</fullName>
    </submittedName>
</protein>
<dbReference type="InterPro" id="IPR052942">
    <property type="entry name" value="LPS_cholinephosphotransferase"/>
</dbReference>
<evidence type="ECO:0000313" key="2">
    <source>
        <dbReference type="EMBL" id="RGK49093.1"/>
    </source>
</evidence>
<accession>A0A395XJK1</accession>
<dbReference type="PANTHER" id="PTHR43404:SF2">
    <property type="entry name" value="LIPOPOLYSACCHARIDE CHOLINEPHOSPHOTRANSFERASE LICD"/>
    <property type="match status" value="1"/>
</dbReference>
<comment type="caution">
    <text evidence="3">The sequence shown here is derived from an EMBL/GenBank/DDBJ whole genome shotgun (WGS) entry which is preliminary data.</text>
</comment>
<reference evidence="4 5" key="1">
    <citation type="submission" date="2018-08" db="EMBL/GenBank/DDBJ databases">
        <title>A genome reference for cultivated species of the human gut microbiota.</title>
        <authorList>
            <person name="Zou Y."/>
            <person name="Xue W."/>
            <person name="Luo G."/>
        </authorList>
    </citation>
    <scope>NUCLEOTIDE SEQUENCE [LARGE SCALE GENOMIC DNA]</scope>
    <source>
        <strain evidence="3 5">AF12-11</strain>
        <strain evidence="2 4">TF11-11</strain>
    </source>
</reference>
<dbReference type="RefSeq" id="WP_117649418.1">
    <property type="nucleotide sequence ID" value="NZ_QSQQ01000005.1"/>
</dbReference>
<evidence type="ECO:0000259" key="1">
    <source>
        <dbReference type="Pfam" id="PF04991"/>
    </source>
</evidence>
<dbReference type="InterPro" id="IPR007074">
    <property type="entry name" value="LicD/FKTN/FKRP_NTP_transf"/>
</dbReference>
<dbReference type="EMBL" id="QSAJ01000074">
    <property type="protein sequence ID" value="RGW46851.1"/>
    <property type="molecule type" value="Genomic_DNA"/>
</dbReference>
<dbReference type="Pfam" id="PF04991">
    <property type="entry name" value="LicD"/>
    <property type="match status" value="1"/>
</dbReference>
<gene>
    <name evidence="3" type="ORF">DWV67_15860</name>
    <name evidence="2" type="ORF">DXD10_05140</name>
</gene>
<dbReference type="PANTHER" id="PTHR43404">
    <property type="entry name" value="LIPOPOLYSACCHARIDE CHOLINEPHOSPHOTRANSFERASE LICD"/>
    <property type="match status" value="1"/>
</dbReference>
<organism evidence="3 5">
    <name type="scientific">Dorea formicigenerans</name>
    <dbReference type="NCBI Taxonomy" id="39486"/>
    <lineage>
        <taxon>Bacteria</taxon>
        <taxon>Bacillati</taxon>
        <taxon>Bacillota</taxon>
        <taxon>Clostridia</taxon>
        <taxon>Lachnospirales</taxon>
        <taxon>Lachnospiraceae</taxon>
        <taxon>Dorea</taxon>
    </lineage>
</organism>
<dbReference type="Proteomes" id="UP000261208">
    <property type="component" value="Unassembled WGS sequence"/>
</dbReference>